<name>A0A9D3X6T3_9SAUR</name>
<organism evidence="2 3">
    <name type="scientific">Mauremys mutica</name>
    <name type="common">yellowpond turtle</name>
    <dbReference type="NCBI Taxonomy" id="74926"/>
    <lineage>
        <taxon>Eukaryota</taxon>
        <taxon>Metazoa</taxon>
        <taxon>Chordata</taxon>
        <taxon>Craniata</taxon>
        <taxon>Vertebrata</taxon>
        <taxon>Euteleostomi</taxon>
        <taxon>Archelosauria</taxon>
        <taxon>Testudinata</taxon>
        <taxon>Testudines</taxon>
        <taxon>Cryptodira</taxon>
        <taxon>Durocryptodira</taxon>
        <taxon>Testudinoidea</taxon>
        <taxon>Geoemydidae</taxon>
        <taxon>Geoemydinae</taxon>
        <taxon>Mauremys</taxon>
    </lineage>
</organism>
<feature type="domain" description="HAT C-terminal dimerisation" evidence="1">
    <location>
        <begin position="89"/>
        <end position="134"/>
    </location>
</feature>
<dbReference type="EMBL" id="JAHDVG010000482">
    <property type="protein sequence ID" value="KAH1173981.1"/>
    <property type="molecule type" value="Genomic_DNA"/>
</dbReference>
<evidence type="ECO:0000259" key="1">
    <source>
        <dbReference type="Pfam" id="PF05699"/>
    </source>
</evidence>
<dbReference type="GO" id="GO:0046983">
    <property type="term" value="F:protein dimerization activity"/>
    <property type="evidence" value="ECO:0007669"/>
    <property type="project" value="InterPro"/>
</dbReference>
<dbReference type="Proteomes" id="UP000827986">
    <property type="component" value="Unassembled WGS sequence"/>
</dbReference>
<comment type="caution">
    <text evidence="2">The sequence shown here is derived from an EMBL/GenBank/DDBJ whole genome shotgun (WGS) entry which is preliminary data.</text>
</comment>
<dbReference type="AlphaFoldDB" id="A0A9D3X6T3"/>
<accession>A0A9D3X6T3</accession>
<proteinExistence type="predicted"/>
<dbReference type="InterPro" id="IPR008906">
    <property type="entry name" value="HATC_C_dom"/>
</dbReference>
<dbReference type="PANTHER" id="PTHR45913:SF19">
    <property type="entry name" value="LOW QUALITY PROTEIN: ZINC FINGER BED DOMAIN-CONTAINING PROTEIN 5-LIKE"/>
    <property type="match status" value="1"/>
</dbReference>
<evidence type="ECO:0000313" key="3">
    <source>
        <dbReference type="Proteomes" id="UP000827986"/>
    </source>
</evidence>
<evidence type="ECO:0000313" key="2">
    <source>
        <dbReference type="EMBL" id="KAH1173981.1"/>
    </source>
</evidence>
<sequence length="139" mass="15898">MDNGSFEAFFLLDDFLDENALPKCELQPININNLKSLKLQFWEYFLEKDQKTEAWIRNPFNAEAAASALMSLTVKDTLMDLSCDETLMLRFSEQALANFWISVREEYPELSSAALKALMPFTSTYLCEASFSALTLLKN</sequence>
<gene>
    <name evidence="2" type="ORF">KIL84_017820</name>
</gene>
<reference evidence="2" key="1">
    <citation type="submission" date="2021-09" db="EMBL/GenBank/DDBJ databases">
        <title>The genome of Mauremys mutica provides insights into the evolution of semi-aquatic lifestyle.</title>
        <authorList>
            <person name="Gong S."/>
            <person name="Gao Y."/>
        </authorList>
    </citation>
    <scope>NUCLEOTIDE SEQUENCE</scope>
    <source>
        <strain evidence="2">MM-2020</strain>
        <tissue evidence="2">Muscle</tissue>
    </source>
</reference>
<dbReference type="Pfam" id="PF05699">
    <property type="entry name" value="Dimer_Tnp_hAT"/>
    <property type="match status" value="1"/>
</dbReference>
<protein>
    <recommendedName>
        <fullName evidence="1">HAT C-terminal dimerisation domain-containing protein</fullName>
    </recommendedName>
</protein>
<keyword evidence="3" id="KW-1185">Reference proteome</keyword>
<dbReference type="PANTHER" id="PTHR45913">
    <property type="entry name" value="EPM2A-INTERACTING PROTEIN 1"/>
    <property type="match status" value="1"/>
</dbReference>